<keyword evidence="1" id="KW-0732">Signal</keyword>
<reference evidence="3 4" key="1">
    <citation type="submission" date="2020-08" db="EMBL/GenBank/DDBJ databases">
        <title>Description of novel Pseudomonas species.</title>
        <authorList>
            <person name="Duman M."/>
            <person name="Mulet M."/>
            <person name="Altun S."/>
            <person name="Saticioglu I.B."/>
            <person name="Lalucat J."/>
            <person name="Garcia-Valdes E."/>
        </authorList>
    </citation>
    <scope>NUCLEOTIDE SEQUENCE [LARGE SCALE GENOMIC DNA]</scope>
    <source>
        <strain evidence="3 4">P155</strain>
    </source>
</reference>
<evidence type="ECO:0000256" key="1">
    <source>
        <dbReference type="SAM" id="SignalP"/>
    </source>
</evidence>
<keyword evidence="4" id="KW-1185">Reference proteome</keyword>
<dbReference type="RefSeq" id="WP_194936290.1">
    <property type="nucleotide sequence ID" value="NZ_JACOPX010000022.1"/>
</dbReference>
<evidence type="ECO:0000313" key="3">
    <source>
        <dbReference type="EMBL" id="MBF6036729.1"/>
    </source>
</evidence>
<organism evidence="3 4">
    <name type="scientific">Pseudomonas neuropathica</name>
    <dbReference type="NCBI Taxonomy" id="2730425"/>
    <lineage>
        <taxon>Bacteria</taxon>
        <taxon>Pseudomonadati</taxon>
        <taxon>Pseudomonadota</taxon>
        <taxon>Gammaproteobacteria</taxon>
        <taxon>Pseudomonadales</taxon>
        <taxon>Pseudomonadaceae</taxon>
        <taxon>Pseudomonas</taxon>
    </lineage>
</organism>
<dbReference type="PANTHER" id="PTHR34406:SF1">
    <property type="entry name" value="PROTEIN YCEI"/>
    <property type="match status" value="1"/>
</dbReference>
<proteinExistence type="predicted"/>
<dbReference type="Pfam" id="PF04264">
    <property type="entry name" value="YceI"/>
    <property type="match status" value="1"/>
</dbReference>
<dbReference type="Gene3D" id="2.40.128.110">
    <property type="entry name" value="Lipid/polyisoprenoid-binding, YceI-like"/>
    <property type="match status" value="1"/>
</dbReference>
<dbReference type="InterPro" id="IPR036761">
    <property type="entry name" value="TTHA0802/YceI-like_sf"/>
</dbReference>
<evidence type="ECO:0000313" key="4">
    <source>
        <dbReference type="Proteomes" id="UP000722111"/>
    </source>
</evidence>
<dbReference type="Proteomes" id="UP000722111">
    <property type="component" value="Unassembled WGS sequence"/>
</dbReference>
<name>A0ABS0BSX4_9PSED</name>
<feature type="chain" id="PRO_5047288956" evidence="1">
    <location>
        <begin position="22"/>
        <end position="187"/>
    </location>
</feature>
<protein>
    <submittedName>
        <fullName evidence="3">YceI family protein</fullName>
    </submittedName>
</protein>
<gene>
    <name evidence="3" type="ORF">H8F23_26055</name>
</gene>
<dbReference type="InterPro" id="IPR007372">
    <property type="entry name" value="Lipid/polyisoprenoid-bd_YceI"/>
</dbReference>
<evidence type="ECO:0000259" key="2">
    <source>
        <dbReference type="SMART" id="SM00867"/>
    </source>
</evidence>
<sequence length="187" mass="20690">MSIRLLLVAACSLCVVCTAQAVEYTRVNTSASQISFTYNQMGSRMYGTFGKFEATLDFDTDNLADAHTSLHIDLTSIDAGSEDANTELVKPAWFDTEKFPVAVFESKRFTQDPKNKYLYLIYGQLTLKGITREVQVPVELKPDSAIGIFDGELVLKRDEFGLGAGEWADTVVSQDIAIKFKVVAPQQ</sequence>
<dbReference type="SMART" id="SM00867">
    <property type="entry name" value="YceI"/>
    <property type="match status" value="1"/>
</dbReference>
<comment type="caution">
    <text evidence="3">The sequence shown here is derived from an EMBL/GenBank/DDBJ whole genome shotgun (WGS) entry which is preliminary data.</text>
</comment>
<accession>A0ABS0BSX4</accession>
<dbReference type="PANTHER" id="PTHR34406">
    <property type="entry name" value="PROTEIN YCEI"/>
    <property type="match status" value="1"/>
</dbReference>
<dbReference type="EMBL" id="JACOPX010000022">
    <property type="protein sequence ID" value="MBF6036729.1"/>
    <property type="molecule type" value="Genomic_DNA"/>
</dbReference>
<feature type="signal peptide" evidence="1">
    <location>
        <begin position="1"/>
        <end position="21"/>
    </location>
</feature>
<dbReference type="SUPFAM" id="SSF101874">
    <property type="entry name" value="YceI-like"/>
    <property type="match status" value="1"/>
</dbReference>
<feature type="domain" description="Lipid/polyisoprenoid-binding YceI-like" evidence="2">
    <location>
        <begin position="23"/>
        <end position="185"/>
    </location>
</feature>